<evidence type="ECO:0000313" key="4">
    <source>
        <dbReference type="EMBL" id="KAL2514003.1"/>
    </source>
</evidence>
<sequence>MACIEDQEPKFKHFCRVCKKGFMCGRALGGHMRAHGIGDECENLVDHDDDTISDWEDKYGGNDRTNNKKMYQLRTNPNRIKSCRNCENCGKEFLCWKSFLEHGKCSPDDAESVVSLRESEGEEEDGGRRGRRWSKRKRSSRTNIGSFSSTYLSSEEEDFLLAKCLLQLANTRVDPPPTPLAAPEEFSTSAREEEAVKRNIPMAYFDYGHKPKGVTNSKLGLLFECKSCKKVFNSHQALGGHRASHKKVKGCHAANQYDNLAEDGDDGMTHGQFIVPNKSSKVHECSICHRVFTSGQALGGHKRCHWINSNSPADTFSFAKLHFHPHHDHRGSHQLQMINETKALDLNLPACADEISQINDNKNDNATNNVEEADGKMKLAKLSDSKDTMNISSDSSQWLQIGSTIESSANP</sequence>
<dbReference type="Proteomes" id="UP001604277">
    <property type="component" value="Unassembled WGS sequence"/>
</dbReference>
<evidence type="ECO:0000259" key="3">
    <source>
        <dbReference type="PROSITE" id="PS50157"/>
    </source>
</evidence>
<keyword evidence="1" id="KW-0862">Zinc</keyword>
<proteinExistence type="predicted"/>
<comment type="caution">
    <text evidence="4">The sequence shown here is derived from an EMBL/GenBank/DDBJ whole genome shotgun (WGS) entry which is preliminary data.</text>
</comment>
<name>A0ABD1TMP1_9LAMI</name>
<keyword evidence="1" id="KW-0479">Metal-binding</keyword>
<dbReference type="InterPro" id="IPR013087">
    <property type="entry name" value="Znf_C2H2_type"/>
</dbReference>
<reference evidence="5" key="1">
    <citation type="submission" date="2024-07" db="EMBL/GenBank/DDBJ databases">
        <title>Two chromosome-level genome assemblies of Korean endemic species Abeliophyllum distichum and Forsythia ovata (Oleaceae).</title>
        <authorList>
            <person name="Jang H."/>
        </authorList>
    </citation>
    <scope>NUCLEOTIDE SEQUENCE [LARGE SCALE GENOMIC DNA]</scope>
</reference>
<dbReference type="Gene3D" id="3.30.160.60">
    <property type="entry name" value="Classic Zinc Finger"/>
    <property type="match status" value="1"/>
</dbReference>
<dbReference type="EMBL" id="JBFOLJ010000008">
    <property type="protein sequence ID" value="KAL2514003.1"/>
    <property type="molecule type" value="Genomic_DNA"/>
</dbReference>
<organism evidence="4 5">
    <name type="scientific">Forsythia ovata</name>
    <dbReference type="NCBI Taxonomy" id="205694"/>
    <lineage>
        <taxon>Eukaryota</taxon>
        <taxon>Viridiplantae</taxon>
        <taxon>Streptophyta</taxon>
        <taxon>Embryophyta</taxon>
        <taxon>Tracheophyta</taxon>
        <taxon>Spermatophyta</taxon>
        <taxon>Magnoliopsida</taxon>
        <taxon>eudicotyledons</taxon>
        <taxon>Gunneridae</taxon>
        <taxon>Pentapetalae</taxon>
        <taxon>asterids</taxon>
        <taxon>lamiids</taxon>
        <taxon>Lamiales</taxon>
        <taxon>Oleaceae</taxon>
        <taxon>Forsythieae</taxon>
        <taxon>Forsythia</taxon>
    </lineage>
</organism>
<dbReference type="PROSITE" id="PS00028">
    <property type="entry name" value="ZINC_FINGER_C2H2_1"/>
    <property type="match status" value="3"/>
</dbReference>
<dbReference type="GO" id="GO:0008270">
    <property type="term" value="F:zinc ion binding"/>
    <property type="evidence" value="ECO:0007669"/>
    <property type="project" value="UniProtKB-KW"/>
</dbReference>
<accession>A0ABD1TMP1</accession>
<keyword evidence="5" id="KW-1185">Reference proteome</keyword>
<gene>
    <name evidence="4" type="ORF">Fot_27974</name>
</gene>
<dbReference type="PROSITE" id="PS50157">
    <property type="entry name" value="ZINC_FINGER_C2H2_2"/>
    <property type="match status" value="2"/>
</dbReference>
<dbReference type="PANTHER" id="PTHR47068">
    <property type="entry name" value="OS02G0659100 PROTEIN"/>
    <property type="match status" value="1"/>
</dbReference>
<feature type="domain" description="C2H2-type" evidence="3">
    <location>
        <begin position="283"/>
        <end position="305"/>
    </location>
</feature>
<feature type="domain" description="C2H2-type" evidence="3">
    <location>
        <begin position="223"/>
        <end position="250"/>
    </location>
</feature>
<evidence type="ECO:0000313" key="5">
    <source>
        <dbReference type="Proteomes" id="UP001604277"/>
    </source>
</evidence>
<protein>
    <submittedName>
        <fullName evidence="4">Zinc finger protein ZAT9-like</fullName>
    </submittedName>
</protein>
<dbReference type="PANTHER" id="PTHR47068:SF1">
    <property type="entry name" value="OS02G0659100 PROTEIN"/>
    <property type="match status" value="1"/>
</dbReference>
<dbReference type="Pfam" id="PF13912">
    <property type="entry name" value="zf-C2H2_6"/>
    <property type="match status" value="3"/>
</dbReference>
<evidence type="ECO:0000256" key="2">
    <source>
        <dbReference type="SAM" id="MobiDB-lite"/>
    </source>
</evidence>
<keyword evidence="1" id="KW-0863">Zinc-finger</keyword>
<dbReference type="SMART" id="SM00355">
    <property type="entry name" value="ZnF_C2H2"/>
    <property type="match status" value="3"/>
</dbReference>
<evidence type="ECO:0000256" key="1">
    <source>
        <dbReference type="PROSITE-ProRule" id="PRU00042"/>
    </source>
</evidence>
<feature type="region of interest" description="Disordered" evidence="2">
    <location>
        <begin position="115"/>
        <end position="135"/>
    </location>
</feature>
<dbReference type="SUPFAM" id="SSF57667">
    <property type="entry name" value="beta-beta-alpha zinc fingers"/>
    <property type="match status" value="1"/>
</dbReference>
<dbReference type="AlphaFoldDB" id="A0ABD1TMP1"/>
<dbReference type="InterPro" id="IPR036236">
    <property type="entry name" value="Znf_C2H2_sf"/>
</dbReference>